<reference evidence="1" key="1">
    <citation type="submission" date="2020-03" db="EMBL/GenBank/DDBJ databases">
        <authorList>
            <person name="Weist P."/>
        </authorList>
    </citation>
    <scope>NUCLEOTIDE SEQUENCE</scope>
</reference>
<gene>
    <name evidence="1" type="ORF">PLEPLA_LOCUS41009</name>
</gene>
<evidence type="ECO:0000313" key="1">
    <source>
        <dbReference type="EMBL" id="CAB1453257.1"/>
    </source>
</evidence>
<comment type="caution">
    <text evidence="1">The sequence shown here is derived from an EMBL/GenBank/DDBJ whole genome shotgun (WGS) entry which is preliminary data.</text>
</comment>
<keyword evidence="2" id="KW-1185">Reference proteome</keyword>
<organism evidence="1 2">
    <name type="scientific">Pleuronectes platessa</name>
    <name type="common">European plaice</name>
    <dbReference type="NCBI Taxonomy" id="8262"/>
    <lineage>
        <taxon>Eukaryota</taxon>
        <taxon>Metazoa</taxon>
        <taxon>Chordata</taxon>
        <taxon>Craniata</taxon>
        <taxon>Vertebrata</taxon>
        <taxon>Euteleostomi</taxon>
        <taxon>Actinopterygii</taxon>
        <taxon>Neopterygii</taxon>
        <taxon>Teleostei</taxon>
        <taxon>Neoteleostei</taxon>
        <taxon>Acanthomorphata</taxon>
        <taxon>Carangaria</taxon>
        <taxon>Pleuronectiformes</taxon>
        <taxon>Pleuronectoidei</taxon>
        <taxon>Pleuronectidae</taxon>
        <taxon>Pleuronectes</taxon>
    </lineage>
</organism>
<proteinExistence type="predicted"/>
<protein>
    <submittedName>
        <fullName evidence="1">Uncharacterized protein</fullName>
    </submittedName>
</protein>
<dbReference type="AlphaFoldDB" id="A0A9N7Z826"/>
<name>A0A9N7Z826_PLEPL</name>
<evidence type="ECO:0000313" key="2">
    <source>
        <dbReference type="Proteomes" id="UP001153269"/>
    </source>
</evidence>
<sequence>MFKQPPGIEPPGPHGAEELQECSSAHQQLDQVKHELMRFYSLKELLPERCVSHLHHREGTGDTGDNDALSCRQLSGVMVNKARLSLASSGALSRGFHPRWDRGGMFSQILRCRHMPAIQIPRLIPGQEELMETGEEGEPPPTSNRNT</sequence>
<dbReference type="EMBL" id="CADEAL010004162">
    <property type="protein sequence ID" value="CAB1453257.1"/>
    <property type="molecule type" value="Genomic_DNA"/>
</dbReference>
<dbReference type="Proteomes" id="UP001153269">
    <property type="component" value="Unassembled WGS sequence"/>
</dbReference>
<accession>A0A9N7Z826</accession>